<dbReference type="Pfam" id="PF01380">
    <property type="entry name" value="SIS"/>
    <property type="match status" value="1"/>
</dbReference>
<evidence type="ECO:0000313" key="4">
    <source>
        <dbReference type="EMBL" id="RHW39106.1"/>
    </source>
</evidence>
<dbReference type="SUPFAM" id="SSF53697">
    <property type="entry name" value="SIS domain"/>
    <property type="match status" value="1"/>
</dbReference>
<dbReference type="Proteomes" id="UP000284416">
    <property type="component" value="Unassembled WGS sequence"/>
</dbReference>
<dbReference type="PROSITE" id="PS51464">
    <property type="entry name" value="SIS"/>
    <property type="match status" value="1"/>
</dbReference>
<evidence type="ECO:0000256" key="1">
    <source>
        <dbReference type="ARBA" id="ARBA00009235"/>
    </source>
</evidence>
<comment type="caution">
    <text evidence="4">The sequence shown here is derived from an EMBL/GenBank/DDBJ whole genome shotgun (WGS) entry which is preliminary data.</text>
</comment>
<reference evidence="4 5" key="1">
    <citation type="journal article" date="2017" name="Int. J. Syst. Evol. Microbiol.">
        <title>Bacillus notoginsengisoli sp. nov., a novel bacterium isolated from the rhizosphere of Panax notoginseng.</title>
        <authorList>
            <person name="Zhang M.Y."/>
            <person name="Cheng J."/>
            <person name="Cai Y."/>
            <person name="Zhang T.Y."/>
            <person name="Wu Y.Y."/>
            <person name="Manikprabhu D."/>
            <person name="Li W.J."/>
            <person name="Zhang Y.X."/>
        </authorList>
    </citation>
    <scope>NUCLEOTIDE SEQUENCE [LARGE SCALE GENOMIC DNA]</scope>
    <source>
        <strain evidence="4 5">JCM 30743</strain>
    </source>
</reference>
<protein>
    <submittedName>
        <fullName evidence="4">6-phospho-3-hexuloisomerase</fullName>
    </submittedName>
</protein>
<keyword evidence="4" id="KW-0413">Isomerase</keyword>
<name>A0A417YT34_9BACI</name>
<gene>
    <name evidence="4" type="primary">hxlB</name>
    <name evidence="4" type="ORF">D1B31_14210</name>
</gene>
<keyword evidence="5" id="KW-1185">Reference proteome</keyword>
<dbReference type="GO" id="GO:0097367">
    <property type="term" value="F:carbohydrate derivative binding"/>
    <property type="evidence" value="ECO:0007669"/>
    <property type="project" value="InterPro"/>
</dbReference>
<dbReference type="PANTHER" id="PTHR43443:SF1">
    <property type="entry name" value="3-HEXULOSE-6-PHOSPHATE ISOMERASE"/>
    <property type="match status" value="1"/>
</dbReference>
<evidence type="ECO:0000313" key="5">
    <source>
        <dbReference type="Proteomes" id="UP000284416"/>
    </source>
</evidence>
<evidence type="ECO:0000259" key="2">
    <source>
        <dbReference type="PROSITE" id="PS50206"/>
    </source>
</evidence>
<dbReference type="InterPro" id="IPR001763">
    <property type="entry name" value="Rhodanese-like_dom"/>
</dbReference>
<dbReference type="InterPro" id="IPR046348">
    <property type="entry name" value="SIS_dom_sf"/>
</dbReference>
<dbReference type="GO" id="GO:1901135">
    <property type="term" value="P:carbohydrate derivative metabolic process"/>
    <property type="evidence" value="ECO:0007669"/>
    <property type="project" value="InterPro"/>
</dbReference>
<dbReference type="GO" id="GO:0016853">
    <property type="term" value="F:isomerase activity"/>
    <property type="evidence" value="ECO:0007669"/>
    <property type="project" value="UniProtKB-KW"/>
</dbReference>
<dbReference type="PROSITE" id="PS50206">
    <property type="entry name" value="RHODANESE_3"/>
    <property type="match status" value="1"/>
</dbReference>
<organism evidence="4 5">
    <name type="scientific">Neobacillus notoginsengisoli</name>
    <dbReference type="NCBI Taxonomy" id="1578198"/>
    <lineage>
        <taxon>Bacteria</taxon>
        <taxon>Bacillati</taxon>
        <taxon>Bacillota</taxon>
        <taxon>Bacilli</taxon>
        <taxon>Bacillales</taxon>
        <taxon>Bacillaceae</taxon>
        <taxon>Neobacillus</taxon>
    </lineage>
</organism>
<dbReference type="Gene3D" id="3.40.50.10490">
    <property type="entry name" value="Glucose-6-phosphate isomerase like protein, domain 1"/>
    <property type="match status" value="1"/>
</dbReference>
<dbReference type="EMBL" id="QWEG01000008">
    <property type="protein sequence ID" value="RHW39106.1"/>
    <property type="molecule type" value="Genomic_DNA"/>
</dbReference>
<accession>A0A417YT34</accession>
<sequence>MNLLDSILKEINEVVSKVDEQSLAEAAAHLAKDKRIFVVGEGRSGLMAKGFAMRLMHLGYEVYVVGETITPAIKEKDVVVAVSGSGKSANVVSDAKKAKEKGATVLAFTSNLESDLARSADMSVVVPGTVRGDEGDNRKSIQLLSSLFDQSVHIVLDGLCLYLSRRDGISNESATGKHW</sequence>
<proteinExistence type="inferred from homology"/>
<dbReference type="AlphaFoldDB" id="A0A417YT34"/>
<dbReference type="PANTHER" id="PTHR43443">
    <property type="entry name" value="3-HEXULOSE-6-PHOSPHATE ISOMERASE"/>
    <property type="match status" value="1"/>
</dbReference>
<dbReference type="InterPro" id="IPR001347">
    <property type="entry name" value="SIS_dom"/>
</dbReference>
<dbReference type="NCBIfam" id="TIGR03127">
    <property type="entry name" value="RuMP_HxlB"/>
    <property type="match status" value="1"/>
</dbReference>
<comment type="similarity">
    <text evidence="1">Belongs to the SIS family. PHI subfamily.</text>
</comment>
<feature type="domain" description="Rhodanese" evidence="2">
    <location>
        <begin position="18"/>
        <end position="70"/>
    </location>
</feature>
<evidence type="ECO:0000259" key="3">
    <source>
        <dbReference type="PROSITE" id="PS51464"/>
    </source>
</evidence>
<dbReference type="CDD" id="cd05005">
    <property type="entry name" value="SIS_PHI"/>
    <property type="match status" value="1"/>
</dbReference>
<dbReference type="InterPro" id="IPR017552">
    <property type="entry name" value="PHI/rmpB"/>
</dbReference>
<feature type="domain" description="SIS" evidence="3">
    <location>
        <begin position="26"/>
        <end position="169"/>
    </location>
</feature>
<dbReference type="RefSeq" id="WP_118921451.1">
    <property type="nucleotide sequence ID" value="NZ_QWEG01000008.1"/>
</dbReference>
<dbReference type="OrthoDB" id="9797832at2"/>